<dbReference type="Gramene" id="OGLUM07G22440.1">
    <property type="protein sequence ID" value="OGLUM07G22440.1"/>
    <property type="gene ID" value="OGLUM07G22440"/>
</dbReference>
<evidence type="ECO:0000313" key="2">
    <source>
        <dbReference type="Proteomes" id="UP000026961"/>
    </source>
</evidence>
<dbReference type="Proteomes" id="UP000026961">
    <property type="component" value="Chromosome 7"/>
</dbReference>
<protein>
    <submittedName>
        <fullName evidence="1">Uncharacterized protein</fullName>
    </submittedName>
</protein>
<name>A0A0E0AMT5_9ORYZ</name>
<sequence length="91" mass="10419">MTSSSSSSTRLYYTLRRLEIERRERDSPPRRRPRCLTIKTWVHDVVGVGAGEPAKMDRRRAAELMLLSLSSQRTRMALVGGNHTAARFCTR</sequence>
<proteinExistence type="predicted"/>
<dbReference type="EnsemblPlants" id="OGLUM07G22440.1">
    <property type="protein sequence ID" value="OGLUM07G22440.1"/>
    <property type="gene ID" value="OGLUM07G22440"/>
</dbReference>
<evidence type="ECO:0000313" key="1">
    <source>
        <dbReference type="EnsemblPlants" id="OGLUM07G22440.1"/>
    </source>
</evidence>
<reference evidence="1" key="2">
    <citation type="submission" date="2018-05" db="EMBL/GenBank/DDBJ databases">
        <title>OgluRS3 (Oryza glumaepatula Reference Sequence Version 3).</title>
        <authorList>
            <person name="Zhang J."/>
            <person name="Kudrna D."/>
            <person name="Lee S."/>
            <person name="Talag J."/>
            <person name="Welchert J."/>
            <person name="Wing R.A."/>
        </authorList>
    </citation>
    <scope>NUCLEOTIDE SEQUENCE [LARGE SCALE GENOMIC DNA]</scope>
</reference>
<organism evidence="1">
    <name type="scientific">Oryza glumipatula</name>
    <dbReference type="NCBI Taxonomy" id="40148"/>
    <lineage>
        <taxon>Eukaryota</taxon>
        <taxon>Viridiplantae</taxon>
        <taxon>Streptophyta</taxon>
        <taxon>Embryophyta</taxon>
        <taxon>Tracheophyta</taxon>
        <taxon>Spermatophyta</taxon>
        <taxon>Magnoliopsida</taxon>
        <taxon>Liliopsida</taxon>
        <taxon>Poales</taxon>
        <taxon>Poaceae</taxon>
        <taxon>BOP clade</taxon>
        <taxon>Oryzoideae</taxon>
        <taxon>Oryzeae</taxon>
        <taxon>Oryzinae</taxon>
        <taxon>Oryza</taxon>
    </lineage>
</organism>
<accession>A0A0E0AMT5</accession>
<dbReference type="AlphaFoldDB" id="A0A0E0AMT5"/>
<keyword evidence="2" id="KW-1185">Reference proteome</keyword>
<dbReference type="HOGENOM" id="CLU_2430665_0_0_1"/>
<reference evidence="1" key="1">
    <citation type="submission" date="2015-04" db="UniProtKB">
        <authorList>
            <consortium name="EnsemblPlants"/>
        </authorList>
    </citation>
    <scope>IDENTIFICATION</scope>
</reference>